<dbReference type="AlphaFoldDB" id="A0A354M574"/>
<protein>
    <recommendedName>
        <fullName evidence="3">Phage tail protein</fullName>
    </recommendedName>
</protein>
<dbReference type="RefSeq" id="WP_022391034.1">
    <property type="nucleotide sequence ID" value="NZ_CAUAJF010000090.1"/>
</dbReference>
<sequence length="182" mass="19583">MAEKKVMAVGIKQLWYADPIATVASSETGLSAAEVKTAKASAKEVLNVHQDTWNYEEAEATITRYKNQLTGNTYRETKQAGDVVVNFTIGEYDFTTKQDLQGGNATDTKWGRTASDEMIYKCIIAKTLDDVYVVFPKASISGRGANTDGAVGLAVSATAIEPGVDGLEIEAWFNGSEIDAAE</sequence>
<organism evidence="1 2">
    <name type="scientific">Coprobacter fastidiosus</name>
    <dbReference type="NCBI Taxonomy" id="1099853"/>
    <lineage>
        <taxon>Bacteria</taxon>
        <taxon>Pseudomonadati</taxon>
        <taxon>Bacteroidota</taxon>
        <taxon>Bacteroidia</taxon>
        <taxon>Bacteroidales</taxon>
        <taxon>Barnesiellaceae</taxon>
        <taxon>Coprobacter</taxon>
    </lineage>
</organism>
<name>A0A354M574_9BACT</name>
<comment type="caution">
    <text evidence="1">The sequence shown here is derived from an EMBL/GenBank/DDBJ whole genome shotgun (WGS) entry which is preliminary data.</text>
</comment>
<dbReference type="Proteomes" id="UP000262954">
    <property type="component" value="Unassembled WGS sequence"/>
</dbReference>
<proteinExistence type="predicted"/>
<dbReference type="EMBL" id="DNWC01000153">
    <property type="protein sequence ID" value="HBJ09663.1"/>
    <property type="molecule type" value="Genomic_DNA"/>
</dbReference>
<evidence type="ECO:0000313" key="1">
    <source>
        <dbReference type="EMBL" id="HBJ09663.1"/>
    </source>
</evidence>
<evidence type="ECO:0008006" key="3">
    <source>
        <dbReference type="Google" id="ProtNLM"/>
    </source>
</evidence>
<reference evidence="1 2" key="1">
    <citation type="journal article" date="2018" name="Nat. Biotechnol.">
        <title>A standardized bacterial taxonomy based on genome phylogeny substantially revises the tree of life.</title>
        <authorList>
            <person name="Parks D.H."/>
            <person name="Chuvochina M."/>
            <person name="Waite D.W."/>
            <person name="Rinke C."/>
            <person name="Skarshewski A."/>
            <person name="Chaumeil P.A."/>
            <person name="Hugenholtz P."/>
        </authorList>
    </citation>
    <scope>NUCLEOTIDE SEQUENCE [LARGE SCALE GENOMIC DNA]</scope>
    <source>
        <strain evidence="1">UBA11482</strain>
    </source>
</reference>
<evidence type="ECO:0000313" key="2">
    <source>
        <dbReference type="Proteomes" id="UP000262954"/>
    </source>
</evidence>
<accession>A0A354M574</accession>
<gene>
    <name evidence="1" type="ORF">DDY73_11745</name>
</gene>